<dbReference type="Proteomes" id="UP000193450">
    <property type="component" value="Chromosome"/>
</dbReference>
<evidence type="ECO:0000256" key="1">
    <source>
        <dbReference type="SAM" id="SignalP"/>
    </source>
</evidence>
<accession>A0A1X9N8C5</accession>
<reference evidence="2 3" key="1">
    <citation type="submission" date="2016-11" db="EMBL/GenBank/DDBJ databases">
        <title>Trade-off between light-utilization and light-protection in marine flavobacteria.</title>
        <authorList>
            <person name="Kumagai Y."/>
        </authorList>
    </citation>
    <scope>NUCLEOTIDE SEQUENCE [LARGE SCALE GENOMIC DNA]</scope>
    <source>
        <strain evidence="2 3">NBRC 107125</strain>
    </source>
</reference>
<dbReference type="Gene3D" id="3.40.190.10">
    <property type="entry name" value="Periplasmic binding protein-like II"/>
    <property type="match status" value="2"/>
</dbReference>
<protein>
    <recommendedName>
        <fullName evidence="4">Solute-binding protein family 3/N-terminal domain-containing protein</fullName>
    </recommendedName>
</protein>
<dbReference type="KEGG" id="osg:BST96_03960"/>
<proteinExistence type="predicted"/>
<dbReference type="SUPFAM" id="SSF53850">
    <property type="entry name" value="Periplasmic binding protein-like II"/>
    <property type="match status" value="1"/>
</dbReference>
<dbReference type="STRING" id="716816.BST96_03960"/>
<feature type="signal peptide" evidence="1">
    <location>
        <begin position="1"/>
        <end position="17"/>
    </location>
</feature>
<dbReference type="AlphaFoldDB" id="A0A1X9N8C5"/>
<evidence type="ECO:0008006" key="4">
    <source>
        <dbReference type="Google" id="ProtNLM"/>
    </source>
</evidence>
<feature type="chain" id="PRO_5012846967" description="Solute-binding protein family 3/N-terminal domain-containing protein" evidence="1">
    <location>
        <begin position="18"/>
        <end position="269"/>
    </location>
</feature>
<keyword evidence="1" id="KW-0732">Signal</keyword>
<gene>
    <name evidence="2" type="ORF">BST96_03960</name>
</gene>
<keyword evidence="3" id="KW-1185">Reference proteome</keyword>
<name>A0A1X9N8C5_9GAMM</name>
<evidence type="ECO:0000313" key="2">
    <source>
        <dbReference type="EMBL" id="ARN73334.1"/>
    </source>
</evidence>
<sequence>MLWVLALVLFVPHLALAQAQTQCTDTLRLTVSTVKRSEDYLSVIKPFLATMAESLGKKPQLFFTDGWSASVHGFSQNSADLVLVPQSMLNVVHAKPELRPVIRTPGARVLLITEKSSTIRSMEQLRDKKVGTVRDSTEAMIAQQRLSQAGLLEAVELSSVVSPSDVYMGLFQDRFDAAFVIGESMDWLQPTFREKLVQVAEMGRTNGLFLYAGSCVSDAQLKTLEQALLSNPVDERVTRFIEHFNFGRFVAISPGDVEKALKQDFSSDQ</sequence>
<evidence type="ECO:0000313" key="3">
    <source>
        <dbReference type="Proteomes" id="UP000193450"/>
    </source>
</evidence>
<dbReference type="Pfam" id="PF12974">
    <property type="entry name" value="Phosphonate-bd"/>
    <property type="match status" value="1"/>
</dbReference>
<dbReference type="EMBL" id="CP019343">
    <property type="protein sequence ID" value="ARN73334.1"/>
    <property type="molecule type" value="Genomic_DNA"/>
</dbReference>
<organism evidence="2 3">
    <name type="scientific">Oceanicoccus sagamiensis</name>
    <dbReference type="NCBI Taxonomy" id="716816"/>
    <lineage>
        <taxon>Bacteria</taxon>
        <taxon>Pseudomonadati</taxon>
        <taxon>Pseudomonadota</taxon>
        <taxon>Gammaproteobacteria</taxon>
        <taxon>Cellvibrionales</taxon>
        <taxon>Spongiibacteraceae</taxon>
        <taxon>Oceanicoccus</taxon>
    </lineage>
</organism>